<feature type="compositionally biased region" description="Polar residues" evidence="1">
    <location>
        <begin position="27"/>
        <end position="39"/>
    </location>
</feature>
<reference evidence="2 3" key="1">
    <citation type="journal article" date="2012" name="J. Virol.">
        <title>Complete Genome Sequences of 138 Mycobacteriophages.</title>
        <authorList>
            <consortium name="the Science Education Alliance Phage Hunters Advancing Genomics and Evolutionary Science Program"/>
            <consortium name="the KwaZulu-Natal Research Institute for Tuberculosis and HIV Mycobacterial Genetics Course Students"/>
            <consortium name="the Phage Hunters Integrating Research and Education Program"/>
            <person name="Hatfull G.F."/>
        </authorList>
    </citation>
    <scope>NUCLEOTIDE SEQUENCE [LARGE SCALE GENOMIC DNA]</scope>
</reference>
<accession>G1JWL6</accession>
<dbReference type="RefSeq" id="YP_009012245.1">
    <property type="nucleotide sequence ID" value="NC_023691.1"/>
</dbReference>
<evidence type="ECO:0000256" key="1">
    <source>
        <dbReference type="SAM" id="MobiDB-lite"/>
    </source>
</evidence>
<feature type="region of interest" description="Disordered" evidence="1">
    <location>
        <begin position="21"/>
        <end position="47"/>
    </location>
</feature>
<dbReference type="EMBL" id="JN412589">
    <property type="protein sequence ID" value="AEL98014.1"/>
    <property type="molecule type" value="Genomic_DNA"/>
</dbReference>
<dbReference type="KEGG" id="vg:18559621"/>
<gene>
    <name evidence="2" type="primary">106</name>
    <name evidence="2" type="ORF">PATIENCE_106</name>
</gene>
<protein>
    <submittedName>
        <fullName evidence="2">Uncharacterized protein</fullName>
    </submittedName>
</protein>
<dbReference type="GeneID" id="18559621"/>
<evidence type="ECO:0000313" key="3">
    <source>
        <dbReference type="Proteomes" id="UP000000694"/>
    </source>
</evidence>
<organism evidence="2 3">
    <name type="scientific">Mycobacterium phage Patience</name>
    <dbReference type="NCBI Taxonomy" id="1074308"/>
    <lineage>
        <taxon>Viruses</taxon>
        <taxon>Duplodnaviria</taxon>
        <taxon>Heunggongvirae</taxon>
        <taxon>Uroviricota</taxon>
        <taxon>Caudoviricetes</taxon>
        <taxon>Patiencevirus</taxon>
        <taxon>Patiencevirus patience</taxon>
    </lineage>
</organism>
<sequence>MNAAELARQVAEAEALVRQLERGQKVTPKQSQPVLNNSHGGYAGKSLIQKIRDDLRETIGEREEKRIRNSDQIDTESEYLDGLIDGMCHALGILRQNEGDVERRWAEAEYRQTLKNEQDVTSEGKNENE</sequence>
<keyword evidence="3" id="KW-1185">Reference proteome</keyword>
<proteinExistence type="predicted"/>
<evidence type="ECO:0000313" key="2">
    <source>
        <dbReference type="EMBL" id="AEL98014.1"/>
    </source>
</evidence>
<name>G1JWL6_9CAUD</name>
<dbReference type="Proteomes" id="UP000000694">
    <property type="component" value="Segment"/>
</dbReference>